<reference evidence="3 4" key="1">
    <citation type="journal article" date="2016" name="Nat. Commun.">
        <title>Thousands of microbial genomes shed light on interconnected biogeochemical processes in an aquifer system.</title>
        <authorList>
            <person name="Anantharaman K."/>
            <person name="Brown C.T."/>
            <person name="Hug L.A."/>
            <person name="Sharon I."/>
            <person name="Castelle C.J."/>
            <person name="Probst A.J."/>
            <person name="Thomas B.C."/>
            <person name="Singh A."/>
            <person name="Wilkins M.J."/>
            <person name="Karaoz U."/>
            <person name="Brodie E.L."/>
            <person name="Williams K.H."/>
            <person name="Hubbard S.S."/>
            <person name="Banfield J.F."/>
        </authorList>
    </citation>
    <scope>NUCLEOTIDE SEQUENCE [LARGE SCALE GENOMIC DNA]</scope>
</reference>
<dbReference type="Proteomes" id="UP000178486">
    <property type="component" value="Unassembled WGS sequence"/>
</dbReference>
<feature type="domain" description="DUF5652" evidence="2">
    <location>
        <begin position="7"/>
        <end position="67"/>
    </location>
</feature>
<dbReference type="InterPro" id="IPR043712">
    <property type="entry name" value="DUF5652"/>
</dbReference>
<organism evidence="3 4">
    <name type="scientific">Candidatus Roizmanbacteria bacterium RIFCSPLOWO2_01_FULL_45_11</name>
    <dbReference type="NCBI Taxonomy" id="1802070"/>
    <lineage>
        <taxon>Bacteria</taxon>
        <taxon>Candidatus Roizmaniibacteriota</taxon>
    </lineage>
</organism>
<proteinExistence type="predicted"/>
<name>A0A1F7JDF2_9BACT</name>
<feature type="transmembrane region" description="Helical" evidence="1">
    <location>
        <begin position="12"/>
        <end position="29"/>
    </location>
</feature>
<keyword evidence="1" id="KW-1133">Transmembrane helix</keyword>
<dbReference type="AlphaFoldDB" id="A0A1F7JDF2"/>
<evidence type="ECO:0000313" key="4">
    <source>
        <dbReference type="Proteomes" id="UP000178486"/>
    </source>
</evidence>
<comment type="caution">
    <text evidence="3">The sequence shown here is derived from an EMBL/GenBank/DDBJ whole genome shotgun (WGS) entry which is preliminary data.</text>
</comment>
<keyword evidence="1" id="KW-0472">Membrane</keyword>
<evidence type="ECO:0000256" key="1">
    <source>
        <dbReference type="SAM" id="Phobius"/>
    </source>
</evidence>
<accession>A0A1F7JDF2</accession>
<gene>
    <name evidence="3" type="ORF">A3B56_00470</name>
</gene>
<evidence type="ECO:0000259" key="2">
    <source>
        <dbReference type="Pfam" id="PF18893"/>
    </source>
</evidence>
<keyword evidence="1" id="KW-0812">Transmembrane</keyword>
<protein>
    <recommendedName>
        <fullName evidence="2">DUF5652 domain-containing protein</fullName>
    </recommendedName>
</protein>
<dbReference type="EMBL" id="MGAU01000054">
    <property type="protein sequence ID" value="OGK53643.1"/>
    <property type="molecule type" value="Genomic_DNA"/>
</dbReference>
<sequence length="76" mass="9055">MNIFDTMPFIPRWAWPFIIIWSVVWKGIAMWKSARQGNKHWFIALLVLNTFGIVDILYIYFFAPKSDHVKPKVKKS</sequence>
<dbReference type="Pfam" id="PF18893">
    <property type="entry name" value="DUF5652"/>
    <property type="match status" value="1"/>
</dbReference>
<evidence type="ECO:0000313" key="3">
    <source>
        <dbReference type="EMBL" id="OGK53643.1"/>
    </source>
</evidence>
<feature type="transmembrane region" description="Helical" evidence="1">
    <location>
        <begin position="41"/>
        <end position="63"/>
    </location>
</feature>